<accession>A0A6A3KST7</accession>
<evidence type="ECO:0000313" key="3">
    <source>
        <dbReference type="Proteomes" id="UP000435112"/>
    </source>
</evidence>
<feature type="region of interest" description="Disordered" evidence="1">
    <location>
        <begin position="42"/>
        <end position="66"/>
    </location>
</feature>
<dbReference type="Proteomes" id="UP000435112">
    <property type="component" value="Unassembled WGS sequence"/>
</dbReference>
<comment type="caution">
    <text evidence="2">The sequence shown here is derived from an EMBL/GenBank/DDBJ whole genome shotgun (WGS) entry which is preliminary data.</text>
</comment>
<proteinExistence type="predicted"/>
<sequence length="66" mass="7135">MRERLDIVHARAGIAALEATDVVADWEAILTAEEQRIHEAYGLDSNASSSQPDEVTAEDGSPVSLR</sequence>
<name>A0A6A3KST7_9STRA</name>
<protein>
    <submittedName>
        <fullName evidence="2">Uncharacterized protein</fullName>
    </submittedName>
</protein>
<dbReference type="OrthoDB" id="10295943at2759"/>
<evidence type="ECO:0000256" key="1">
    <source>
        <dbReference type="SAM" id="MobiDB-lite"/>
    </source>
</evidence>
<dbReference type="AlphaFoldDB" id="A0A6A3KST7"/>
<dbReference type="EMBL" id="QXFU01001107">
    <property type="protein sequence ID" value="KAE9010556.1"/>
    <property type="molecule type" value="Genomic_DNA"/>
</dbReference>
<gene>
    <name evidence="2" type="ORF">PR002_g15317</name>
</gene>
<reference evidence="2 3" key="1">
    <citation type="submission" date="2018-09" db="EMBL/GenBank/DDBJ databases">
        <title>Genomic investigation of the strawberry pathogen Phytophthora fragariae indicates pathogenicity is determined by transcriptional variation in three key races.</title>
        <authorList>
            <person name="Adams T.M."/>
            <person name="Armitage A.D."/>
            <person name="Sobczyk M.K."/>
            <person name="Bates H.J."/>
            <person name="Dunwell J.M."/>
            <person name="Nellist C.F."/>
            <person name="Harrison R.J."/>
        </authorList>
    </citation>
    <scope>NUCLEOTIDE SEQUENCE [LARGE SCALE GENOMIC DNA]</scope>
    <source>
        <strain evidence="2 3">SCRP324</strain>
    </source>
</reference>
<evidence type="ECO:0000313" key="2">
    <source>
        <dbReference type="EMBL" id="KAE9010556.1"/>
    </source>
</evidence>
<organism evidence="2 3">
    <name type="scientific">Phytophthora rubi</name>
    <dbReference type="NCBI Taxonomy" id="129364"/>
    <lineage>
        <taxon>Eukaryota</taxon>
        <taxon>Sar</taxon>
        <taxon>Stramenopiles</taxon>
        <taxon>Oomycota</taxon>
        <taxon>Peronosporomycetes</taxon>
        <taxon>Peronosporales</taxon>
        <taxon>Peronosporaceae</taxon>
        <taxon>Phytophthora</taxon>
    </lineage>
</organism>